<evidence type="ECO:0000313" key="2">
    <source>
        <dbReference type="Proteomes" id="UP000091918"/>
    </source>
</evidence>
<dbReference type="PANTHER" id="PTHR31531">
    <property type="entry name" value="E3 UBIQUITIN-PROTEIN LIGASE E3D FAMILY MEMBER"/>
    <property type="match status" value="1"/>
</dbReference>
<dbReference type="PANTHER" id="PTHR31531:SF2">
    <property type="entry name" value="E3 UBIQUITIN-PROTEIN LIGASE E3D"/>
    <property type="match status" value="1"/>
</dbReference>
<dbReference type="InterPro" id="IPR019193">
    <property type="entry name" value="UBQ-conj_enz_E2-bd_prot"/>
</dbReference>
<proteinExistence type="predicted"/>
<dbReference type="GO" id="GO:0005634">
    <property type="term" value="C:nucleus"/>
    <property type="evidence" value="ECO:0007669"/>
    <property type="project" value="TreeGrafter"/>
</dbReference>
<dbReference type="STRING" id="1658172.A0A1B7NX07"/>
<dbReference type="GO" id="GO:0061630">
    <property type="term" value="F:ubiquitin protein ligase activity"/>
    <property type="evidence" value="ECO:0007669"/>
    <property type="project" value="TreeGrafter"/>
</dbReference>
<dbReference type="GO" id="GO:0000151">
    <property type="term" value="C:ubiquitin ligase complex"/>
    <property type="evidence" value="ECO:0007669"/>
    <property type="project" value="TreeGrafter"/>
</dbReference>
<dbReference type="GO" id="GO:0000209">
    <property type="term" value="P:protein polyubiquitination"/>
    <property type="evidence" value="ECO:0007669"/>
    <property type="project" value="TreeGrafter"/>
</dbReference>
<name>A0A1B7NX07_9EURO</name>
<protein>
    <recommendedName>
        <fullName evidence="3">Ubiquitin-conjugating enzyme E2C-binding protein</fullName>
    </recommendedName>
</protein>
<dbReference type="GO" id="GO:0051865">
    <property type="term" value="P:protein autoubiquitination"/>
    <property type="evidence" value="ECO:0007669"/>
    <property type="project" value="TreeGrafter"/>
</dbReference>
<dbReference type="EMBL" id="LGUA01000499">
    <property type="protein sequence ID" value="OAX81318.1"/>
    <property type="molecule type" value="Genomic_DNA"/>
</dbReference>
<dbReference type="GO" id="GO:0006513">
    <property type="term" value="P:protein monoubiquitination"/>
    <property type="evidence" value="ECO:0007669"/>
    <property type="project" value="TreeGrafter"/>
</dbReference>
<keyword evidence="2" id="KW-1185">Reference proteome</keyword>
<dbReference type="Proteomes" id="UP000091918">
    <property type="component" value="Unassembled WGS sequence"/>
</dbReference>
<organism evidence="1 2">
    <name type="scientific">Emergomyces africanus</name>
    <dbReference type="NCBI Taxonomy" id="1955775"/>
    <lineage>
        <taxon>Eukaryota</taxon>
        <taxon>Fungi</taxon>
        <taxon>Dikarya</taxon>
        <taxon>Ascomycota</taxon>
        <taxon>Pezizomycotina</taxon>
        <taxon>Eurotiomycetes</taxon>
        <taxon>Eurotiomycetidae</taxon>
        <taxon>Onygenales</taxon>
        <taxon>Ajellomycetaceae</taxon>
        <taxon>Emergomyces</taxon>
    </lineage>
</organism>
<dbReference type="GO" id="GO:0031624">
    <property type="term" value="F:ubiquitin conjugating enzyme binding"/>
    <property type="evidence" value="ECO:0007669"/>
    <property type="project" value="TreeGrafter"/>
</dbReference>
<evidence type="ECO:0000313" key="1">
    <source>
        <dbReference type="EMBL" id="OAX81318.1"/>
    </source>
</evidence>
<reference evidence="1 2" key="1">
    <citation type="submission" date="2015-07" db="EMBL/GenBank/DDBJ databases">
        <title>Emmonsia species relationships and genome sequence.</title>
        <authorList>
            <person name="Cuomo C.A."/>
            <person name="Schwartz I.S."/>
            <person name="Kenyon C."/>
            <person name="de Hoog G.S."/>
            <person name="Govender N.P."/>
            <person name="Botha A."/>
            <person name="Moreno L."/>
            <person name="de Vries M."/>
            <person name="Munoz J.F."/>
            <person name="Stielow J.B."/>
        </authorList>
    </citation>
    <scope>NUCLEOTIDE SEQUENCE [LARGE SCALE GENOMIC DNA]</scope>
    <source>
        <strain evidence="1 2">CBS 136260</strain>
    </source>
</reference>
<dbReference type="GO" id="GO:0043161">
    <property type="term" value="P:proteasome-mediated ubiquitin-dependent protein catabolic process"/>
    <property type="evidence" value="ECO:0007669"/>
    <property type="project" value="TreeGrafter"/>
</dbReference>
<dbReference type="GO" id="GO:0005829">
    <property type="term" value="C:cytosol"/>
    <property type="evidence" value="ECO:0007669"/>
    <property type="project" value="TreeGrafter"/>
</dbReference>
<dbReference type="OrthoDB" id="4185390at2759"/>
<sequence>MPLRAESIPLLYAELLPNIRQISLHVSLPDFSPSLPQSSVTSGTPVNPNLASAKYSLSLLPSRRAVRLSTRETVRTLNLPARVSESAHNILATQPTPTSSSAGHGELLFRLPVDGEVRLPGVSQTTSGQPHGQDNKELQVPWTAKDMCADSRIRCRQCQNVLFTPSKGSEVVWKDLPSTDWAEMMDLWHCHKPDTHADDHGDTADGPGSHTHDVTETAKGYGAANRVICSSGTVLIDILSFVLAEGDCQGLEKSVS</sequence>
<gene>
    <name evidence="1" type="ORF">ACJ72_04345</name>
</gene>
<dbReference type="AlphaFoldDB" id="A0A1B7NX07"/>
<dbReference type="Pfam" id="PF09814">
    <property type="entry name" value="HECT_2"/>
    <property type="match status" value="1"/>
</dbReference>
<evidence type="ECO:0008006" key="3">
    <source>
        <dbReference type="Google" id="ProtNLM"/>
    </source>
</evidence>
<comment type="caution">
    <text evidence="1">The sequence shown here is derived from an EMBL/GenBank/DDBJ whole genome shotgun (WGS) entry which is preliminary data.</text>
</comment>
<dbReference type="GO" id="GO:0030332">
    <property type="term" value="F:cyclin binding"/>
    <property type="evidence" value="ECO:0007669"/>
    <property type="project" value="TreeGrafter"/>
</dbReference>
<accession>A0A1B7NX07</accession>